<sequence length="91" mass="9936">MRIAIPLISALIFTACADSPVTEVVTINGTLTERSGQCYVRTDENGSSITRLAAMPQLDYSDYLGRELSVEGAKCISPLPQTAWNREKSGW</sequence>
<dbReference type="EMBL" id="LRFG02000002">
    <property type="protein sequence ID" value="PCO05699.1"/>
    <property type="molecule type" value="Genomic_DNA"/>
</dbReference>
<keyword evidence="1" id="KW-0732">Signal</keyword>
<gene>
    <name evidence="2" type="ORF">AWR36_006700</name>
</gene>
<evidence type="ECO:0000313" key="2">
    <source>
        <dbReference type="EMBL" id="PCO05699.1"/>
    </source>
</evidence>
<protein>
    <recommendedName>
        <fullName evidence="4">Lipoprotein</fullName>
    </recommendedName>
</protein>
<dbReference type="RefSeq" id="WP_067082938.1">
    <property type="nucleotide sequence ID" value="NZ_LRFG02000002.1"/>
</dbReference>
<feature type="signal peptide" evidence="1">
    <location>
        <begin position="1"/>
        <end position="17"/>
    </location>
</feature>
<evidence type="ECO:0000313" key="3">
    <source>
        <dbReference type="Proteomes" id="UP000218427"/>
    </source>
</evidence>
<dbReference type="PROSITE" id="PS51257">
    <property type="entry name" value="PROKAR_LIPOPROTEIN"/>
    <property type="match status" value="1"/>
</dbReference>
<organism evidence="2 3">
    <name type="scientific">Microbulbifer flavimaris</name>
    <dbReference type="NCBI Taxonomy" id="1781068"/>
    <lineage>
        <taxon>Bacteria</taxon>
        <taxon>Pseudomonadati</taxon>
        <taxon>Pseudomonadota</taxon>
        <taxon>Gammaproteobacteria</taxon>
        <taxon>Cellvibrionales</taxon>
        <taxon>Microbulbiferaceae</taxon>
        <taxon>Microbulbifer</taxon>
    </lineage>
</organism>
<accession>A0ABX4HZY8</accession>
<feature type="chain" id="PRO_5046051010" description="Lipoprotein" evidence="1">
    <location>
        <begin position="18"/>
        <end position="91"/>
    </location>
</feature>
<dbReference type="Proteomes" id="UP000218427">
    <property type="component" value="Unassembled WGS sequence"/>
</dbReference>
<evidence type="ECO:0008006" key="4">
    <source>
        <dbReference type="Google" id="ProtNLM"/>
    </source>
</evidence>
<proteinExistence type="predicted"/>
<reference evidence="2" key="1">
    <citation type="submission" date="2017-08" db="EMBL/GenBank/DDBJ databases">
        <title>Microbulbifer marisrubri sp. nov., a halophilic alphaproteobacterium isolated from marine sediment of the Yellow Sea, China.</title>
        <authorList>
            <person name="Zhang G."/>
            <person name="Xiong Q."/>
        </authorList>
    </citation>
    <scope>NUCLEOTIDE SEQUENCE [LARGE SCALE GENOMIC DNA]</scope>
    <source>
        <strain evidence="2">WRN-8</strain>
    </source>
</reference>
<keyword evidence="3" id="KW-1185">Reference proteome</keyword>
<comment type="caution">
    <text evidence="2">The sequence shown here is derived from an EMBL/GenBank/DDBJ whole genome shotgun (WGS) entry which is preliminary data.</text>
</comment>
<name>A0ABX4HZY8_9GAMM</name>
<evidence type="ECO:0000256" key="1">
    <source>
        <dbReference type="SAM" id="SignalP"/>
    </source>
</evidence>